<comment type="caution">
    <text evidence="1">The sequence shown here is derived from an EMBL/GenBank/DDBJ whole genome shotgun (WGS) entry which is preliminary data.</text>
</comment>
<dbReference type="Proteomes" id="UP000324831">
    <property type="component" value="Unassembled WGS sequence"/>
</dbReference>
<evidence type="ECO:0000313" key="1">
    <source>
        <dbReference type="EMBL" id="GCE63716.1"/>
    </source>
</evidence>
<dbReference type="AlphaFoldDB" id="A0A478FTP8"/>
<reference evidence="1 2" key="1">
    <citation type="submission" date="2019-01" db="EMBL/GenBank/DDBJ databases">
        <title>Draft genome sequences of Candidatus Mycoplasma haemohominis SWG34-3 identified from a patient with pyrexia, anemia and liver dysfunction.</title>
        <authorList>
            <person name="Sekizuka T."/>
            <person name="Hattori N."/>
            <person name="Katano H."/>
            <person name="Takuma T."/>
            <person name="Ito T."/>
            <person name="Arai N."/>
            <person name="Yanai R."/>
            <person name="Ishii S."/>
            <person name="Miura Y."/>
            <person name="Tokunaga T."/>
            <person name="Watanabe H."/>
            <person name="Nomura N."/>
            <person name="Eguchi J."/>
            <person name="Arai T."/>
            <person name="Hasegawa H."/>
            <person name="Nakamaki T."/>
            <person name="Wakita T."/>
            <person name="Niki Y."/>
            <person name="Kuroda M."/>
        </authorList>
    </citation>
    <scope>NUCLEOTIDE SEQUENCE [LARGE SCALE GENOMIC DNA]</scope>
    <source>
        <strain evidence="1">SWG34-3</strain>
    </source>
</reference>
<gene>
    <name evidence="1" type="ORF">MHSWG343_07160</name>
</gene>
<accession>A0A478FTP8</accession>
<organism evidence="1 2">
    <name type="scientific">Candidatus Mycoplasma haematohominis</name>
    <dbReference type="NCBI Taxonomy" id="1494318"/>
    <lineage>
        <taxon>Bacteria</taxon>
        <taxon>Bacillati</taxon>
        <taxon>Mycoplasmatota</taxon>
        <taxon>Mollicutes</taxon>
        <taxon>Mycoplasmataceae</taxon>
        <taxon>Mycoplasma</taxon>
    </lineage>
</organism>
<name>A0A478FTP8_9MOLU</name>
<evidence type="ECO:0000313" key="2">
    <source>
        <dbReference type="Proteomes" id="UP000324831"/>
    </source>
</evidence>
<proteinExistence type="predicted"/>
<protein>
    <submittedName>
        <fullName evidence="1">Uncharacterized protein</fullName>
    </submittedName>
</protein>
<sequence length="165" mass="17565">MSTQAIGAAAAGTAILGGGGVTIAYAAGAFDPKVKESKQVQSTYKTLAEEELKESKEYVGGNKEKIQTLLTTESKKTAYQAALKNVWEKMRNTVTDTSVGTQPIEADISDGNKASSVADYVNKWCQHVSNLSLSAVPTTTPDLDKWNAFKEVCFVEKAAAPNVEA</sequence>
<dbReference type="RefSeq" id="WP_216083395.1">
    <property type="nucleotide sequence ID" value="NZ_CACTIB010000021.1"/>
</dbReference>
<dbReference type="EMBL" id="BIMN01000003">
    <property type="protein sequence ID" value="GCE63716.1"/>
    <property type="molecule type" value="Genomic_DNA"/>
</dbReference>